<dbReference type="CDD" id="cd01668">
    <property type="entry name" value="TGS_RSH"/>
    <property type="match status" value="1"/>
</dbReference>
<dbReference type="GO" id="GO:0015949">
    <property type="term" value="P:nucleobase-containing small molecule interconversion"/>
    <property type="evidence" value="ECO:0007669"/>
    <property type="project" value="UniProtKB-ARBA"/>
</dbReference>
<evidence type="ECO:0000256" key="4">
    <source>
        <dbReference type="ARBA" id="ARBA00033308"/>
    </source>
</evidence>
<dbReference type="InterPro" id="IPR045600">
    <property type="entry name" value="RelA/SpoT_AH_RIS"/>
</dbReference>
<evidence type="ECO:0000256" key="1">
    <source>
        <dbReference type="ARBA" id="ARBA00019852"/>
    </source>
</evidence>
<dbReference type="InterPro" id="IPR012675">
    <property type="entry name" value="Beta-grasp_dom_sf"/>
</dbReference>
<comment type="similarity">
    <text evidence="5">Belongs to the relA/spoT family.</text>
</comment>
<dbReference type="AlphaFoldDB" id="A0A2I7N4L9"/>
<evidence type="ECO:0000256" key="5">
    <source>
        <dbReference type="RuleBase" id="RU003847"/>
    </source>
</evidence>
<dbReference type="CDD" id="cd04876">
    <property type="entry name" value="ACT_RelA-SpoT"/>
    <property type="match status" value="1"/>
</dbReference>
<keyword evidence="6" id="KW-0175">Coiled coil</keyword>
<dbReference type="InterPro" id="IPR004811">
    <property type="entry name" value="RelA/Spo_fam"/>
</dbReference>
<dbReference type="Gene3D" id="3.30.460.10">
    <property type="entry name" value="Beta Polymerase, domain 2"/>
    <property type="match status" value="1"/>
</dbReference>
<feature type="domain" description="TGS" evidence="8">
    <location>
        <begin position="403"/>
        <end position="464"/>
    </location>
</feature>
<dbReference type="Gene3D" id="3.30.70.260">
    <property type="match status" value="1"/>
</dbReference>
<reference evidence="10" key="1">
    <citation type="submission" date="2017-11" db="EMBL/GenBank/DDBJ databases">
        <authorList>
            <person name="Chan K.G."/>
            <person name="Lee L.S."/>
        </authorList>
    </citation>
    <scope>NUCLEOTIDE SEQUENCE [LARGE SCALE GENOMIC DNA]</scope>
    <source>
        <strain evidence="10">DSM 100970</strain>
    </source>
</reference>
<dbReference type="Pfam" id="PF13291">
    <property type="entry name" value="ACT_4"/>
    <property type="match status" value="1"/>
</dbReference>
<dbReference type="InterPro" id="IPR033655">
    <property type="entry name" value="TGS_RelA/SpoT"/>
</dbReference>
<dbReference type="FunFam" id="3.30.460.10:FF:000001">
    <property type="entry name" value="GTP pyrophosphokinase RelA"/>
    <property type="match status" value="1"/>
</dbReference>
<dbReference type="PROSITE" id="PS51880">
    <property type="entry name" value="TGS"/>
    <property type="match status" value="1"/>
</dbReference>
<evidence type="ECO:0000259" key="8">
    <source>
        <dbReference type="PROSITE" id="PS51880"/>
    </source>
</evidence>
<evidence type="ECO:0000256" key="3">
    <source>
        <dbReference type="ARBA" id="ARBA00032407"/>
    </source>
</evidence>
<evidence type="ECO:0000256" key="6">
    <source>
        <dbReference type="SAM" id="Coils"/>
    </source>
</evidence>
<dbReference type="GO" id="GO:0015969">
    <property type="term" value="P:guanosine tetraphosphate metabolic process"/>
    <property type="evidence" value="ECO:0007669"/>
    <property type="project" value="InterPro"/>
</dbReference>
<evidence type="ECO:0000259" key="7">
    <source>
        <dbReference type="PROSITE" id="PS51671"/>
    </source>
</evidence>
<organism evidence="9 10">
    <name type="scientific">Aquella oligotrophica</name>
    <dbReference type="NCBI Taxonomy" id="2067065"/>
    <lineage>
        <taxon>Bacteria</taxon>
        <taxon>Pseudomonadati</taxon>
        <taxon>Pseudomonadota</taxon>
        <taxon>Betaproteobacteria</taxon>
        <taxon>Neisseriales</taxon>
        <taxon>Neisseriaceae</taxon>
        <taxon>Aquella</taxon>
    </lineage>
</organism>
<dbReference type="PANTHER" id="PTHR21262:SF31">
    <property type="entry name" value="GTP PYROPHOSPHOKINASE"/>
    <property type="match status" value="1"/>
</dbReference>
<dbReference type="InterPro" id="IPR045865">
    <property type="entry name" value="ACT-like_dom_sf"/>
</dbReference>
<dbReference type="GO" id="GO:0016301">
    <property type="term" value="F:kinase activity"/>
    <property type="evidence" value="ECO:0007669"/>
    <property type="project" value="UniProtKB-KW"/>
</dbReference>
<dbReference type="GO" id="GO:0008728">
    <property type="term" value="F:GTP diphosphokinase activity"/>
    <property type="evidence" value="ECO:0007669"/>
    <property type="project" value="TreeGrafter"/>
</dbReference>
<comment type="function">
    <text evidence="5">In eubacteria ppGpp (guanosine 3'-diphosphate 5'-diphosphate) is a mediator of the stringent response that coordinates a variety of cellular activities in response to changes in nutritional abundance.</text>
</comment>
<keyword evidence="10" id="KW-1185">Reference proteome</keyword>
<sequence>MVTVKNSFKDVQSWLELQHTRFKADEVSEFEKAIELAEEYYQGQVFYPTTADMLIHALKCANTVAELHLYSDAVTATILYALPKFCESWRNKLTNFSPVVVSLVGEIDRVTQIRKSGDLELAIDEHEKKEQIEVIRKMLLAMATDIRVILIMLVGRGELMLNLKTCKDPQLQQKIALETMEIFAPLANRLGVWQIKWQLEDLSFRYIHPEQYKKISQLLDESREARLQYIEDIKDYLTQQMIESGIHDFQVSGRAKHIYSIWKKMHKKDYGFEKLYDLRALRVIVPEIKDCYTVLGIVHTKYSPVAGEFDDYISNPKPNNYQSLHTCVVGPEDRVIEIQIRTYAMHDHAEYGVAAHWRYKEGGENNPKFEEKIAWIRQLLDWRDESAIQKDITEVFKNEIFSDSIYAMTPNGRVITLPAGSTPIDFAYAVHSSIGHRCRGAKIDGHIVTLATPLSNGQRVEIMTVKAGGPSINWLHEGWVKSSKAISHIRRYIRNQNNEDFFEAGKEIFERELGKFPSASRPKTEEIVSKLNHTNEKDLQVALGKGDILPQTLHDVIEKLIEPIKAERVELTYSDLEKQLEERKEKLPRAINKSSGGILVEGVSGIVSSFAKCCKPIPGDEIIGFISKGNGVAVHRSNCAEIRRQSKVTPHKIIHVEWADSAKDSSYNTDVEIVANDRHGLLRDLTDVFAIEKINIIGLRTVTRNNKAIATFTIQVPGKEFNFTWFMSKLFNVNGVLEVVRR</sequence>
<dbReference type="Pfam" id="PF02824">
    <property type="entry name" value="TGS"/>
    <property type="match status" value="1"/>
</dbReference>
<dbReference type="Gene3D" id="3.10.20.30">
    <property type="match status" value="1"/>
</dbReference>
<dbReference type="PANTHER" id="PTHR21262">
    <property type="entry name" value="GUANOSINE-3',5'-BIS DIPHOSPHATE 3'-PYROPHOSPHOHYDROLASE"/>
    <property type="match status" value="1"/>
</dbReference>
<name>A0A2I7N4L9_9NEIS</name>
<proteinExistence type="inferred from homology"/>
<dbReference type="PROSITE" id="PS51671">
    <property type="entry name" value="ACT"/>
    <property type="match status" value="1"/>
</dbReference>
<dbReference type="GO" id="GO:0005886">
    <property type="term" value="C:plasma membrane"/>
    <property type="evidence" value="ECO:0007669"/>
    <property type="project" value="TreeGrafter"/>
</dbReference>
<accession>A0A2I7N4L9</accession>
<dbReference type="SUPFAM" id="SSF109604">
    <property type="entry name" value="HD-domain/PDEase-like"/>
    <property type="match status" value="1"/>
</dbReference>
<dbReference type="SUPFAM" id="SSF81301">
    <property type="entry name" value="Nucleotidyltransferase"/>
    <property type="match status" value="1"/>
</dbReference>
<keyword evidence="9" id="KW-0808">Transferase</keyword>
<dbReference type="RefSeq" id="WP_102950455.1">
    <property type="nucleotide sequence ID" value="NZ_CP024847.1"/>
</dbReference>
<dbReference type="OrthoDB" id="9805041at2"/>
<dbReference type="Gene3D" id="1.10.3210.10">
    <property type="entry name" value="Hypothetical protein af1432"/>
    <property type="match status" value="1"/>
</dbReference>
<dbReference type="SUPFAM" id="SSF81271">
    <property type="entry name" value="TGS-like"/>
    <property type="match status" value="1"/>
</dbReference>
<dbReference type="CDD" id="cd05399">
    <property type="entry name" value="NT_Rel-Spo_like"/>
    <property type="match status" value="1"/>
</dbReference>
<evidence type="ECO:0000313" key="10">
    <source>
        <dbReference type="Proteomes" id="UP000236655"/>
    </source>
</evidence>
<dbReference type="GO" id="GO:0008893">
    <property type="term" value="F:guanosine-3',5'-bis(diphosphate) 3'-diphosphatase activity"/>
    <property type="evidence" value="ECO:0007669"/>
    <property type="project" value="TreeGrafter"/>
</dbReference>
<dbReference type="InterPro" id="IPR002912">
    <property type="entry name" value="ACT_dom"/>
</dbReference>
<dbReference type="Proteomes" id="UP000236655">
    <property type="component" value="Chromosome"/>
</dbReference>
<dbReference type="Pfam" id="PF19296">
    <property type="entry name" value="RelA_AH_RIS"/>
    <property type="match status" value="1"/>
</dbReference>
<dbReference type="GO" id="GO:0042594">
    <property type="term" value="P:response to starvation"/>
    <property type="evidence" value="ECO:0007669"/>
    <property type="project" value="TreeGrafter"/>
</dbReference>
<feature type="coiled-coil region" evidence="6">
    <location>
        <begin position="566"/>
        <end position="593"/>
    </location>
</feature>
<dbReference type="SMART" id="SM00954">
    <property type="entry name" value="RelA_SpoT"/>
    <property type="match status" value="1"/>
</dbReference>
<dbReference type="FunFam" id="3.10.20.30:FF:000002">
    <property type="entry name" value="GTP pyrophosphokinase (RelA/SpoT)"/>
    <property type="match status" value="1"/>
</dbReference>
<dbReference type="EMBL" id="CP024847">
    <property type="protein sequence ID" value="AUR51155.1"/>
    <property type="molecule type" value="Genomic_DNA"/>
</dbReference>
<dbReference type="Pfam" id="PF04607">
    <property type="entry name" value="RelA_SpoT"/>
    <property type="match status" value="1"/>
</dbReference>
<dbReference type="KEGG" id="nba:CUN60_02165"/>
<keyword evidence="9" id="KW-0418">Kinase</keyword>
<protein>
    <recommendedName>
        <fullName evidence="1">GTP pyrophosphokinase</fullName>
    </recommendedName>
    <alternativeName>
        <fullName evidence="3">(p)ppGpp synthase</fullName>
    </alternativeName>
    <alternativeName>
        <fullName evidence="2">ATP:GTP 3'-pyrophosphotransferase</fullName>
    </alternativeName>
    <alternativeName>
        <fullName evidence="4">ppGpp synthase I</fullName>
    </alternativeName>
</protein>
<dbReference type="InterPro" id="IPR004095">
    <property type="entry name" value="TGS"/>
</dbReference>
<evidence type="ECO:0000256" key="2">
    <source>
        <dbReference type="ARBA" id="ARBA00029754"/>
    </source>
</evidence>
<dbReference type="InterPro" id="IPR043519">
    <property type="entry name" value="NT_sf"/>
</dbReference>
<feature type="domain" description="ACT" evidence="7">
    <location>
        <begin position="670"/>
        <end position="742"/>
    </location>
</feature>
<dbReference type="NCBIfam" id="TIGR00691">
    <property type="entry name" value="spoT_relA"/>
    <property type="match status" value="1"/>
</dbReference>
<gene>
    <name evidence="9" type="ORF">CUN60_02165</name>
</gene>
<evidence type="ECO:0000313" key="9">
    <source>
        <dbReference type="EMBL" id="AUR51155.1"/>
    </source>
</evidence>
<dbReference type="SUPFAM" id="SSF55021">
    <property type="entry name" value="ACT-like"/>
    <property type="match status" value="1"/>
</dbReference>
<dbReference type="InterPro" id="IPR012676">
    <property type="entry name" value="TGS-like"/>
</dbReference>
<dbReference type="InterPro" id="IPR007685">
    <property type="entry name" value="RelA_SpoT"/>
</dbReference>
<dbReference type="Pfam" id="PF13328">
    <property type="entry name" value="HD_4"/>
    <property type="match status" value="1"/>
</dbReference>